<evidence type="ECO:0000256" key="3">
    <source>
        <dbReference type="ARBA" id="ARBA00023163"/>
    </source>
</evidence>
<dbReference type="InterPro" id="IPR043561">
    <property type="entry name" value="LHW-like"/>
</dbReference>
<dbReference type="Pfam" id="PF23176">
    <property type="entry name" value="bHLH_LHW"/>
    <property type="match status" value="1"/>
</dbReference>
<dbReference type="PANTHER" id="PTHR46196">
    <property type="entry name" value="TRANSCRIPTION FACTOR BHLH155-LIKE ISOFORM X1-RELATED"/>
    <property type="match status" value="1"/>
</dbReference>
<keyword evidence="7" id="KW-1185">Reference proteome</keyword>
<organism evidence="6 7">
    <name type="scientific">Platanthera zijinensis</name>
    <dbReference type="NCBI Taxonomy" id="2320716"/>
    <lineage>
        <taxon>Eukaryota</taxon>
        <taxon>Viridiplantae</taxon>
        <taxon>Streptophyta</taxon>
        <taxon>Embryophyta</taxon>
        <taxon>Tracheophyta</taxon>
        <taxon>Spermatophyta</taxon>
        <taxon>Magnoliopsida</taxon>
        <taxon>Liliopsida</taxon>
        <taxon>Asparagales</taxon>
        <taxon>Orchidaceae</taxon>
        <taxon>Orchidoideae</taxon>
        <taxon>Orchideae</taxon>
        <taxon>Orchidinae</taxon>
        <taxon>Platanthera</taxon>
    </lineage>
</organism>
<accession>A0AAP0G7A4</accession>
<feature type="region of interest" description="Disordered" evidence="4">
    <location>
        <begin position="230"/>
        <end position="250"/>
    </location>
</feature>
<dbReference type="InterPro" id="IPR011598">
    <property type="entry name" value="bHLH_dom"/>
</dbReference>
<dbReference type="SUPFAM" id="SSF47459">
    <property type="entry name" value="HLH, helix-loop-helix DNA-binding domain"/>
    <property type="match status" value="1"/>
</dbReference>
<dbReference type="Proteomes" id="UP001418222">
    <property type="component" value="Unassembled WGS sequence"/>
</dbReference>
<evidence type="ECO:0000313" key="6">
    <source>
        <dbReference type="EMBL" id="KAK8941430.1"/>
    </source>
</evidence>
<comment type="similarity">
    <text evidence="1">Belongs to the bHLH protein family.</text>
</comment>
<dbReference type="InterPro" id="IPR036638">
    <property type="entry name" value="HLH_DNA-bd_sf"/>
</dbReference>
<evidence type="ECO:0000313" key="7">
    <source>
        <dbReference type="Proteomes" id="UP001418222"/>
    </source>
</evidence>
<name>A0AAP0G7A4_9ASPA</name>
<evidence type="ECO:0000256" key="2">
    <source>
        <dbReference type="ARBA" id="ARBA00023015"/>
    </source>
</evidence>
<feature type="compositionally biased region" description="Low complexity" evidence="4">
    <location>
        <begin position="230"/>
        <end position="244"/>
    </location>
</feature>
<dbReference type="AlphaFoldDB" id="A0AAP0G7A4"/>
<evidence type="ECO:0000256" key="4">
    <source>
        <dbReference type="SAM" id="MobiDB-lite"/>
    </source>
</evidence>
<keyword evidence="2" id="KW-0805">Transcription regulation</keyword>
<feature type="domain" description="BHLH" evidence="5">
    <location>
        <begin position="544"/>
        <end position="593"/>
    </location>
</feature>
<evidence type="ECO:0000256" key="1">
    <source>
        <dbReference type="ARBA" id="ARBA00005510"/>
    </source>
</evidence>
<feature type="compositionally biased region" description="Basic and acidic residues" evidence="4">
    <location>
        <begin position="545"/>
        <end position="559"/>
    </location>
</feature>
<dbReference type="EMBL" id="JBBWWQ010000008">
    <property type="protein sequence ID" value="KAK8941430.1"/>
    <property type="molecule type" value="Genomic_DNA"/>
</dbReference>
<feature type="region of interest" description="Disordered" evidence="4">
    <location>
        <begin position="539"/>
        <end position="559"/>
    </location>
</feature>
<comment type="caution">
    <text evidence="6">The sequence shown here is derived from an EMBL/GenBank/DDBJ whole genome shotgun (WGS) entry which is preliminary data.</text>
</comment>
<sequence length="753" mass="83075">MDGTGIAALCRSMSWTYGVIWRIDRRDPRLLTLEGSYYEGKSGRIFEKMIKDVHVIGQGTIGEIAISGKYRWINFHAQSMQSCEIGADVKSGMLKNYTEWQHQILAGLKTVAVISQPGLGVILFGSTQKILESPNLVEKAQHLLLQLANKQFRYDHADWNSNHQHQRLSSVISFMDSTFKNNILPESFDRERWDSPSSTYSPSLDPELISPGSQVFSLSASSGSSNGFSDLFRGSPSTSSHSSHQFANQQTASKKARLLSECNDSSSTLYKSNIRAKETHSSSSMDVSGVLNMIPTFSCSSTPCSDTLHVHRVGNSLELRHCSSSPVSVCSISTVISSLKPLPQAHDEPMNKFGTNHIDSSGQSDDRVNNSFSEIHKVCDSFAPDSVQSWNENTSPAPTQIVSDVDIFDGMEFDLSPMILMQECWEDIILPADSNSCTDFSTKISDCLLEFELGSVSCTSNELVPADANRDSSCDSVVTATSSVVSGSLNIQTPELSFSQCRPEKSELESLEDVQPKLLVRPWIDDSCSVNAKDSRAKVVRKRARPGESTRPRPKDRQQIQDRLKELREIVPNGSKCSIDALLELTIRHMIFLRNVMEYSDKLKLAEGPKKMIGEENGVILKDSTNGGLGGTTWAYEGAGQTMVCPLLVDDLHPSRQMLVEMLCEERGFFLEIADIVRGFGLTILKGVLEIRGTKIWARFLLEANRDVTRMDIFLSLVHLLQQTSSARVCEPRASAPSTGISDPHGIPIGLLG</sequence>
<keyword evidence="3" id="KW-0804">Transcription</keyword>
<dbReference type="Pfam" id="PF14215">
    <property type="entry name" value="bHLH-MYC_N"/>
    <property type="match status" value="1"/>
</dbReference>
<dbReference type="PANTHER" id="PTHR46196:SF2">
    <property type="entry name" value="TRANSCRIPTION FACTOR BHLH157"/>
    <property type="match status" value="1"/>
</dbReference>
<evidence type="ECO:0000259" key="5">
    <source>
        <dbReference type="PROSITE" id="PS50888"/>
    </source>
</evidence>
<reference evidence="6 7" key="1">
    <citation type="journal article" date="2022" name="Nat. Plants">
        <title>Genomes of leafy and leafless Platanthera orchids illuminate the evolution of mycoheterotrophy.</title>
        <authorList>
            <person name="Li M.H."/>
            <person name="Liu K.W."/>
            <person name="Li Z."/>
            <person name="Lu H.C."/>
            <person name="Ye Q.L."/>
            <person name="Zhang D."/>
            <person name="Wang J.Y."/>
            <person name="Li Y.F."/>
            <person name="Zhong Z.M."/>
            <person name="Liu X."/>
            <person name="Yu X."/>
            <person name="Liu D.K."/>
            <person name="Tu X.D."/>
            <person name="Liu B."/>
            <person name="Hao Y."/>
            <person name="Liao X.Y."/>
            <person name="Jiang Y.T."/>
            <person name="Sun W.H."/>
            <person name="Chen J."/>
            <person name="Chen Y.Q."/>
            <person name="Ai Y."/>
            <person name="Zhai J.W."/>
            <person name="Wu S.S."/>
            <person name="Zhou Z."/>
            <person name="Hsiao Y.Y."/>
            <person name="Wu W.L."/>
            <person name="Chen Y.Y."/>
            <person name="Lin Y.F."/>
            <person name="Hsu J.L."/>
            <person name="Li C.Y."/>
            <person name="Wang Z.W."/>
            <person name="Zhao X."/>
            <person name="Zhong W.Y."/>
            <person name="Ma X.K."/>
            <person name="Ma L."/>
            <person name="Huang J."/>
            <person name="Chen G.Z."/>
            <person name="Huang M.Z."/>
            <person name="Huang L."/>
            <person name="Peng D.H."/>
            <person name="Luo Y.B."/>
            <person name="Zou S.Q."/>
            <person name="Chen S.P."/>
            <person name="Lan S."/>
            <person name="Tsai W.C."/>
            <person name="Van de Peer Y."/>
            <person name="Liu Z.J."/>
        </authorList>
    </citation>
    <scope>NUCLEOTIDE SEQUENCE [LARGE SCALE GENOMIC DNA]</scope>
    <source>
        <strain evidence="6">Lor287</strain>
    </source>
</reference>
<dbReference type="PROSITE" id="PS50888">
    <property type="entry name" value="BHLH"/>
    <property type="match status" value="1"/>
</dbReference>
<dbReference type="GO" id="GO:0003700">
    <property type="term" value="F:DNA-binding transcription factor activity"/>
    <property type="evidence" value="ECO:0007669"/>
    <property type="project" value="InterPro"/>
</dbReference>
<protein>
    <submittedName>
        <fullName evidence="6">Transcription factor LHW</fullName>
    </submittedName>
</protein>
<gene>
    <name evidence="6" type="primary">LHW</name>
    <name evidence="6" type="ORF">KSP39_PZI010328</name>
</gene>
<proteinExistence type="inferred from homology"/>
<dbReference type="InterPro" id="IPR025610">
    <property type="entry name" value="MYC/MYB_N"/>
</dbReference>
<dbReference type="GO" id="GO:0046983">
    <property type="term" value="F:protein dimerization activity"/>
    <property type="evidence" value="ECO:0007669"/>
    <property type="project" value="InterPro"/>
</dbReference>